<dbReference type="EMBL" id="CP006628">
    <property type="protein sequence ID" value="AIB09779.1"/>
    <property type="molecule type" value="Genomic_DNA"/>
</dbReference>
<dbReference type="GO" id="GO:0006362">
    <property type="term" value="P:transcription elongation by RNA polymerase I"/>
    <property type="evidence" value="ECO:0007669"/>
    <property type="project" value="TreeGrafter"/>
</dbReference>
<evidence type="ECO:0000256" key="2">
    <source>
        <dbReference type="ARBA" id="ARBA00023163"/>
    </source>
</evidence>
<dbReference type="SUPFAM" id="SSF55287">
    <property type="entry name" value="RPB5-like RNA polymerase subunit"/>
    <property type="match status" value="1"/>
</dbReference>
<organism evidence="5 6">
    <name type="scientific">Lotharella oceanica</name>
    <dbReference type="NCBI Taxonomy" id="641309"/>
    <lineage>
        <taxon>Eukaryota</taxon>
        <taxon>Sar</taxon>
        <taxon>Rhizaria</taxon>
        <taxon>Cercozoa</taxon>
        <taxon>Chlorarachniophyceae</taxon>
        <taxon>Lotharella</taxon>
    </lineage>
</organism>
<evidence type="ECO:0000256" key="3">
    <source>
        <dbReference type="ARBA" id="ARBA00025765"/>
    </source>
</evidence>
<dbReference type="PANTHER" id="PTHR10535">
    <property type="entry name" value="DNA-DIRECTED RNA POLYMERASES I, II, AND III SUBUNIT RPABC1"/>
    <property type="match status" value="1"/>
</dbReference>
<dbReference type="Pfam" id="PF01191">
    <property type="entry name" value="RNA_pol_Rpb5_C"/>
    <property type="match status" value="1"/>
</dbReference>
<dbReference type="GO" id="GO:0005736">
    <property type="term" value="C:RNA polymerase I complex"/>
    <property type="evidence" value="ECO:0007669"/>
    <property type="project" value="TreeGrafter"/>
</dbReference>
<comment type="subcellular location">
    <subcellularLocation>
        <location evidence="1">Nucleus</location>
    </subcellularLocation>
</comment>
<feature type="domain" description="RNA polymerase subunit H/Rpb5 C-terminal" evidence="4">
    <location>
        <begin position="129"/>
        <end position="200"/>
    </location>
</feature>
<dbReference type="GO" id="GO:0003677">
    <property type="term" value="F:DNA binding"/>
    <property type="evidence" value="ECO:0007669"/>
    <property type="project" value="InterPro"/>
</dbReference>
<dbReference type="HAMAP" id="MF_00025">
    <property type="entry name" value="RNApol_Rpo5_RPB5"/>
    <property type="match status" value="1"/>
</dbReference>
<comment type="similarity">
    <text evidence="3">Belongs to the archaeal Rpo5/eukaryotic RPB5 RNA polymerase subunit family.</text>
</comment>
<dbReference type="GO" id="GO:0003899">
    <property type="term" value="F:DNA-directed RNA polymerase activity"/>
    <property type="evidence" value="ECO:0007669"/>
    <property type="project" value="InterPro"/>
</dbReference>
<dbReference type="GO" id="GO:0042797">
    <property type="term" value="P:tRNA transcription by RNA polymerase III"/>
    <property type="evidence" value="ECO:0007669"/>
    <property type="project" value="TreeGrafter"/>
</dbReference>
<name>A0A060DGZ6_9EUKA</name>
<geneLocation type="nucleomorph" evidence="5"/>
<dbReference type="Gene3D" id="3.90.940.20">
    <property type="entry name" value="RPB5-like RNA polymerase subunit"/>
    <property type="match status" value="1"/>
</dbReference>
<evidence type="ECO:0000256" key="1">
    <source>
        <dbReference type="ARBA" id="ARBA00004123"/>
    </source>
</evidence>
<dbReference type="PIRSF" id="PIRSF000747">
    <property type="entry name" value="RPB5"/>
    <property type="match status" value="1"/>
</dbReference>
<evidence type="ECO:0000259" key="4">
    <source>
        <dbReference type="Pfam" id="PF01191"/>
    </source>
</evidence>
<dbReference type="GO" id="GO:0005666">
    <property type="term" value="C:RNA polymerase III complex"/>
    <property type="evidence" value="ECO:0007669"/>
    <property type="project" value="TreeGrafter"/>
</dbReference>
<evidence type="ECO:0000313" key="5">
    <source>
        <dbReference type="EMBL" id="AIB09779.1"/>
    </source>
</evidence>
<keyword evidence="2" id="KW-0804">Transcription</keyword>
<dbReference type="InterPro" id="IPR035913">
    <property type="entry name" value="RPB5-like_sf"/>
</dbReference>
<reference evidence="5 6" key="1">
    <citation type="journal article" date="2014" name="BMC Genomics">
        <title>Nucleomorph and plastid genome sequences of the chlorarachniophyte Lotharella oceanica: convergent reductive evolution and frequent recombination in nucleomorph-bearing algae.</title>
        <authorList>
            <person name="Tanifuji G."/>
            <person name="Onodera N.T."/>
            <person name="Brown M.W."/>
            <person name="Curtis B.A."/>
            <person name="Roger A.J."/>
            <person name="Ka-Shu Wong G."/>
            <person name="Melkonian M."/>
            <person name="Archibald J.M."/>
        </authorList>
    </citation>
    <scope>NUCLEOTIDE SEQUENCE [LARGE SCALE GENOMIC DNA]</scope>
    <source>
        <strain evidence="5 6">CCMP622</strain>
    </source>
</reference>
<dbReference type="Gene3D" id="3.40.1340.10">
    <property type="entry name" value="RNA polymerase, Rpb5, N-terminal domain"/>
    <property type="match status" value="1"/>
</dbReference>
<dbReference type="InterPro" id="IPR000783">
    <property type="entry name" value="RNA_pol_subH/Rpb5_C"/>
</dbReference>
<dbReference type="SUPFAM" id="SSF53036">
    <property type="entry name" value="Eukaryotic RPB5 N-terminal domain"/>
    <property type="match status" value="1"/>
</dbReference>
<dbReference type="FunFam" id="3.90.940.20:FF:000001">
    <property type="entry name" value="DNA-directed RNA polymerases I, II, and III subunit RPABC1"/>
    <property type="match status" value="1"/>
</dbReference>
<accession>A0A060DGZ6</accession>
<dbReference type="AlphaFoldDB" id="A0A060DGZ6"/>
<dbReference type="Proteomes" id="UP000243670">
    <property type="component" value="Nucleomorph 2"/>
</dbReference>
<gene>
    <name evidence="5" type="primary">rpabc5</name>
    <name evidence="5" type="ORF">M951_chr278</name>
</gene>
<dbReference type="PANTHER" id="PTHR10535:SF0">
    <property type="entry name" value="DNA-DIRECTED RNA POLYMERASES I, II, AND III SUBUNIT RPABC1"/>
    <property type="match status" value="1"/>
</dbReference>
<evidence type="ECO:0000313" key="6">
    <source>
        <dbReference type="Proteomes" id="UP000243670"/>
    </source>
</evidence>
<protein>
    <submittedName>
        <fullName evidence="5">RNA polymerase I, II and III 24.3 kDa subunit</fullName>
    </submittedName>
</protein>
<dbReference type="GO" id="GO:0005665">
    <property type="term" value="C:RNA polymerase II, core complex"/>
    <property type="evidence" value="ECO:0007669"/>
    <property type="project" value="TreeGrafter"/>
</dbReference>
<sequence length="201" mass="24144">MKNLEKYYIIKKNFLEMLFRRNFSINYKEYIMNYQYFKKICKIKKNYYKTLGVFTGNGSIDHKLVGFFKNRGMLNAIYLRIKIEILKLKNAKVGIFVIKKISSSALKIIKLFKEYFVIELFYEYEFILNAIKHYLVPGHELLFFLEKKKLLDCYKIKESQLPKILINDPIARYYGAKKGDVFKITRYSETVGIYVTYRICK</sequence>
<dbReference type="GO" id="GO:0006366">
    <property type="term" value="P:transcription by RNA polymerase II"/>
    <property type="evidence" value="ECO:0007669"/>
    <property type="project" value="TreeGrafter"/>
</dbReference>
<keyword evidence="5" id="KW-0542">Nucleomorph</keyword>
<proteinExistence type="inferred from homology"/>
<dbReference type="InterPro" id="IPR014381">
    <property type="entry name" value="Arch_Rpo5/euc_Rpb5"/>
</dbReference>
<dbReference type="InterPro" id="IPR036710">
    <property type="entry name" value="RNA_pol_Rpb5_N_sf"/>
</dbReference>